<dbReference type="EMBL" id="JAIQCJ010001992">
    <property type="protein sequence ID" value="KAJ8786402.1"/>
    <property type="molecule type" value="Genomic_DNA"/>
</dbReference>
<dbReference type="AlphaFoldDB" id="A0AB34GTV8"/>
<evidence type="ECO:0000256" key="1">
    <source>
        <dbReference type="SAM" id="MobiDB-lite"/>
    </source>
</evidence>
<gene>
    <name evidence="3" type="ORF">J1605_006377</name>
    <name evidence="2" type="ORF">J1605_010612</name>
</gene>
<feature type="compositionally biased region" description="Polar residues" evidence="1">
    <location>
        <begin position="316"/>
        <end position="331"/>
    </location>
</feature>
<dbReference type="PANTHER" id="PTHR47889">
    <property type="entry name" value="SPERMATOGENIC LEUCINE ZIPPER PROTEIN 1"/>
    <property type="match status" value="1"/>
</dbReference>
<dbReference type="PANTHER" id="PTHR47889:SF1">
    <property type="entry name" value="SPERMATOGENIC LEUCINE ZIPPER PROTEIN 1"/>
    <property type="match status" value="1"/>
</dbReference>
<dbReference type="Proteomes" id="UP001159641">
    <property type="component" value="Unassembled WGS sequence"/>
</dbReference>
<evidence type="ECO:0000313" key="3">
    <source>
        <dbReference type="EMBL" id="KAJ8786402.1"/>
    </source>
</evidence>
<reference evidence="2 4" key="1">
    <citation type="submission" date="2022-11" db="EMBL/GenBank/DDBJ databases">
        <title>Whole genome sequence of Eschrichtius robustus ER-17-0199.</title>
        <authorList>
            <person name="Bruniche-Olsen A."/>
            <person name="Black A.N."/>
            <person name="Fields C.J."/>
            <person name="Walden K."/>
            <person name="Dewoody J.A."/>
        </authorList>
    </citation>
    <scope>NUCLEOTIDE SEQUENCE [LARGE SCALE GENOMIC DNA]</scope>
    <source>
        <strain evidence="2">ER-17-0199</strain>
        <tissue evidence="2">Blubber</tissue>
    </source>
</reference>
<name>A0AB34GTV8_ESCRO</name>
<keyword evidence="4" id="KW-1185">Reference proteome</keyword>
<accession>A0AB34GTV8</accession>
<comment type="caution">
    <text evidence="2">The sequence shown here is derived from an EMBL/GenBank/DDBJ whole genome shotgun (WGS) entry which is preliminary data.</text>
</comment>
<feature type="region of interest" description="Disordered" evidence="1">
    <location>
        <begin position="316"/>
        <end position="335"/>
    </location>
</feature>
<protein>
    <recommendedName>
        <fullName evidence="5">Spermatogenic leucine zipper protein 1</fullName>
    </recommendedName>
</protein>
<organism evidence="2 4">
    <name type="scientific">Eschrichtius robustus</name>
    <name type="common">California gray whale</name>
    <name type="synonym">Eschrichtius gibbosus</name>
    <dbReference type="NCBI Taxonomy" id="9764"/>
    <lineage>
        <taxon>Eukaryota</taxon>
        <taxon>Metazoa</taxon>
        <taxon>Chordata</taxon>
        <taxon>Craniata</taxon>
        <taxon>Vertebrata</taxon>
        <taxon>Euteleostomi</taxon>
        <taxon>Mammalia</taxon>
        <taxon>Eutheria</taxon>
        <taxon>Laurasiatheria</taxon>
        <taxon>Artiodactyla</taxon>
        <taxon>Whippomorpha</taxon>
        <taxon>Cetacea</taxon>
        <taxon>Mysticeti</taxon>
        <taxon>Eschrichtiidae</taxon>
        <taxon>Eschrichtius</taxon>
    </lineage>
</organism>
<dbReference type="GO" id="GO:0003700">
    <property type="term" value="F:DNA-binding transcription factor activity"/>
    <property type="evidence" value="ECO:0007669"/>
    <property type="project" value="InterPro"/>
</dbReference>
<evidence type="ECO:0008006" key="5">
    <source>
        <dbReference type="Google" id="ProtNLM"/>
    </source>
</evidence>
<sequence length="461" mass="53283">MNPELQLFLDFSSQLALPGICFIWYTHCPFRGSYLWRLLASAFSLLCLITVPHCSLRSLIFKDHHLPFLESLKFSALLMPWSSTLLIQPEMEVPTLSKTLKSPDLNEESLDPRIIIALFEIGSLPPVACSSLPSLKNSDHEATEQRIAKKFENLLKEIKDIVKHMTGYEEKVIETKESFEETNISEDVSELKEKIKELDKINKVLLEKLLASWDLGKEQNSKKQEMMLENQNSKDTMQGCARDLVNCSEEKRALHETQLSKEKAKHRYPLVQEENIKLRDNMEQLLQEAKHWSVQHTELSELIKSYQKSQTDIKTLENNGAHSPTQTNNGMSAKHELEEQVRKLKQDTYSLHLIAALLENECQILEQRVELLKELHHQKEGPLQGEPIQINYEQNKKEQKLSEAEKVKIHKQNMQEMFQKGDQFCRSLDVCHKKKARNNLFNTHIARRALVGKKRPASSLS</sequence>
<evidence type="ECO:0000313" key="4">
    <source>
        <dbReference type="Proteomes" id="UP001159641"/>
    </source>
</evidence>
<dbReference type="EMBL" id="JAIQCJ010002137">
    <property type="protein sequence ID" value="KAJ8781864.1"/>
    <property type="molecule type" value="Genomic_DNA"/>
</dbReference>
<evidence type="ECO:0000313" key="2">
    <source>
        <dbReference type="EMBL" id="KAJ8781864.1"/>
    </source>
</evidence>
<proteinExistence type="predicted"/>
<dbReference type="InterPro" id="IPR042961">
    <property type="entry name" value="Spz1"/>
</dbReference>
<dbReference type="GO" id="GO:0005634">
    <property type="term" value="C:nucleus"/>
    <property type="evidence" value="ECO:0007669"/>
    <property type="project" value="TreeGrafter"/>
</dbReference>